<comment type="caution">
    <text evidence="5">The sequence shown here is derived from an EMBL/GenBank/DDBJ whole genome shotgun (WGS) entry which is preliminary data.</text>
</comment>
<dbReference type="InterPro" id="IPR042197">
    <property type="entry name" value="Apaf_helical"/>
</dbReference>
<name>A0A2C9UV27_MANES</name>
<dbReference type="Proteomes" id="UP000091857">
    <property type="component" value="Chromosome 12"/>
</dbReference>
<dbReference type="InterPro" id="IPR002182">
    <property type="entry name" value="NB-ARC"/>
</dbReference>
<organism evidence="5 6">
    <name type="scientific">Manihot esculenta</name>
    <name type="common">Cassava</name>
    <name type="synonym">Jatropha manihot</name>
    <dbReference type="NCBI Taxonomy" id="3983"/>
    <lineage>
        <taxon>Eukaryota</taxon>
        <taxon>Viridiplantae</taxon>
        <taxon>Streptophyta</taxon>
        <taxon>Embryophyta</taxon>
        <taxon>Tracheophyta</taxon>
        <taxon>Spermatophyta</taxon>
        <taxon>Magnoliopsida</taxon>
        <taxon>eudicotyledons</taxon>
        <taxon>Gunneridae</taxon>
        <taxon>Pentapetalae</taxon>
        <taxon>rosids</taxon>
        <taxon>fabids</taxon>
        <taxon>Malpighiales</taxon>
        <taxon>Euphorbiaceae</taxon>
        <taxon>Crotonoideae</taxon>
        <taxon>Manihoteae</taxon>
        <taxon>Manihot</taxon>
    </lineage>
</organism>
<dbReference type="Gene3D" id="1.10.10.10">
    <property type="entry name" value="Winged helix-like DNA-binding domain superfamily/Winged helix DNA-binding domain"/>
    <property type="match status" value="1"/>
</dbReference>
<dbReference type="EMBL" id="CM004398">
    <property type="protein sequence ID" value="OAY35351.1"/>
    <property type="molecule type" value="Genomic_DNA"/>
</dbReference>
<feature type="domain" description="RPW8" evidence="4">
    <location>
        <begin position="1"/>
        <end position="151"/>
    </location>
</feature>
<evidence type="ECO:0000313" key="6">
    <source>
        <dbReference type="Proteomes" id="UP000091857"/>
    </source>
</evidence>
<dbReference type="Gramene" id="Manes.12G094100.1.v8.1">
    <property type="protein sequence ID" value="Manes.12G094100.1.v8.1.CDS"/>
    <property type="gene ID" value="Manes.12G094100.v8.1"/>
</dbReference>
<proteinExistence type="inferred from homology"/>
<evidence type="ECO:0000313" key="5">
    <source>
        <dbReference type="EMBL" id="OAY35351.1"/>
    </source>
</evidence>
<dbReference type="SUPFAM" id="SSF52047">
    <property type="entry name" value="RNI-like"/>
    <property type="match status" value="1"/>
</dbReference>
<dbReference type="InterPro" id="IPR036388">
    <property type="entry name" value="WH-like_DNA-bd_sf"/>
</dbReference>
<keyword evidence="3" id="KW-0611">Plant defense</keyword>
<dbReference type="InterPro" id="IPR008808">
    <property type="entry name" value="Powdery_mildew-R_dom"/>
</dbReference>
<dbReference type="SUPFAM" id="SSF52540">
    <property type="entry name" value="P-loop containing nucleoside triphosphate hydrolases"/>
    <property type="match status" value="1"/>
</dbReference>
<evidence type="ECO:0000256" key="2">
    <source>
        <dbReference type="ARBA" id="ARBA00022737"/>
    </source>
</evidence>
<dbReference type="Pfam" id="PF00931">
    <property type="entry name" value="NB-ARC"/>
    <property type="match status" value="1"/>
</dbReference>
<dbReference type="Gene3D" id="1.10.8.430">
    <property type="entry name" value="Helical domain of apoptotic protease-activating factors"/>
    <property type="match status" value="1"/>
</dbReference>
<dbReference type="PRINTS" id="PR00364">
    <property type="entry name" value="DISEASERSIST"/>
</dbReference>
<dbReference type="InterPro" id="IPR032675">
    <property type="entry name" value="LRR_dom_sf"/>
</dbReference>
<dbReference type="PANTHER" id="PTHR36766">
    <property type="entry name" value="PLANT BROAD-SPECTRUM MILDEW RESISTANCE PROTEIN RPW8"/>
    <property type="match status" value="1"/>
</dbReference>
<accession>A0A2C9UV27</accession>
<protein>
    <recommendedName>
        <fullName evidence="4">RPW8 domain-containing protein</fullName>
    </recommendedName>
</protein>
<gene>
    <name evidence="5" type="ORF">MANES_12G094100v8</name>
</gene>
<evidence type="ECO:0000259" key="4">
    <source>
        <dbReference type="PROSITE" id="PS51153"/>
    </source>
</evidence>
<dbReference type="PANTHER" id="PTHR36766:SF3">
    <property type="entry name" value="RPW8 DOMAIN-CONTAINING PROTEIN"/>
    <property type="match status" value="1"/>
</dbReference>
<sequence>MAAELLSGAVVGAVFGELLNVVLRVKDNALMFSSELESMESTLKSIIPVLKEIEELNKLLDRRKEETDQIMEQIKKGEKLVIKCSRVQCYAWWKMARYADKLVNLEKSLNSFFQIVMQAQQARDGKETLLEVKNLRMDLKQLALNGKSRRVHNVNGYNAPLVLPEPPVNPVGLEVSLGELKMELFNDKTSVVVLSAPPGCGKTTLAKLLCHDKEVKEKFKDNIFFVIVSRKTTMESIVQRLFQHKGYEVPHFQTNEQLVYNLEQFLKSLGPSPILIVLDDIWPESESLLDKLKFQIPDYKILATSRSALRRFGSTYKLKPLNDKDAMTIFRSSAFLQDKNISDIDEDLVNKMVKGCKGFPLALKVVGRSLCGEPEEIWKRREMEFSKGRTIFEDDELLNCLLSSLNALDNKIIKECFMDLCAFPEDQRIPVTALIDMWAELYELDENGVFAIANLHELSNRNLIDLSVARKDASGYYNQHFVMQHDLLRELAIHQSSLESFEKTKRLILEVTGNHVPNWWMDQMQPSVCSRLLSISTDEKFSSNWCNLQAAEVEVLVLNSRTKTYNLPEFMNEMKKLKVLIVTKYGFFPTEITNFPFLGAISNLKRIRLKQVSIPSFGFTSAHFKNLQKITLVLCNIGQAFNSTSTIQVSDALPSLVEINIDYCNDLVELPAELCQLAQLQKLSITNCHKLAALPQEIGKLVNLEIVRLSCCIELAELPSTIGSLNKLKFLDISECSEIRKLPEQISDLHDLRKLHMMGCSNEIELPPSILKLEHLKEVICDEEIANLWEPFVDHLKNLEIKVDKEEINLNWLHNCGF</sequence>
<comment type="similarity">
    <text evidence="1">Belongs to the disease resistance NB-LRR family.</text>
</comment>
<reference evidence="6" key="1">
    <citation type="journal article" date="2016" name="Nat. Biotechnol.">
        <title>Sequencing wild and cultivated cassava and related species reveals extensive interspecific hybridization and genetic diversity.</title>
        <authorList>
            <person name="Bredeson J.V."/>
            <person name="Lyons J.B."/>
            <person name="Prochnik S.E."/>
            <person name="Wu G.A."/>
            <person name="Ha C.M."/>
            <person name="Edsinger-Gonzales E."/>
            <person name="Grimwood J."/>
            <person name="Schmutz J."/>
            <person name="Rabbi I.Y."/>
            <person name="Egesi C."/>
            <person name="Nauluvula P."/>
            <person name="Lebot V."/>
            <person name="Ndunguru J."/>
            <person name="Mkamilo G."/>
            <person name="Bart R.S."/>
            <person name="Setter T.L."/>
            <person name="Gleadow R.M."/>
            <person name="Kulakow P."/>
            <person name="Ferguson M.E."/>
            <person name="Rounsley S."/>
            <person name="Rokhsar D.S."/>
        </authorList>
    </citation>
    <scope>NUCLEOTIDE SEQUENCE [LARGE SCALE GENOMIC DNA]</scope>
    <source>
        <strain evidence="6">cv. AM560-2</strain>
    </source>
</reference>
<dbReference type="GO" id="GO:0006952">
    <property type="term" value="P:defense response"/>
    <property type="evidence" value="ECO:0007669"/>
    <property type="project" value="UniProtKB-KW"/>
</dbReference>
<dbReference type="InterPro" id="IPR055414">
    <property type="entry name" value="LRR_R13L4/SHOC2-like"/>
</dbReference>
<keyword evidence="6" id="KW-1185">Reference proteome</keyword>
<keyword evidence="2" id="KW-0677">Repeat</keyword>
<dbReference type="Pfam" id="PF05659">
    <property type="entry name" value="RPW8"/>
    <property type="match status" value="1"/>
</dbReference>
<dbReference type="GO" id="GO:0043531">
    <property type="term" value="F:ADP binding"/>
    <property type="evidence" value="ECO:0007669"/>
    <property type="project" value="InterPro"/>
</dbReference>
<evidence type="ECO:0000256" key="3">
    <source>
        <dbReference type="ARBA" id="ARBA00022821"/>
    </source>
</evidence>
<dbReference type="Pfam" id="PF23598">
    <property type="entry name" value="LRR_14"/>
    <property type="match status" value="1"/>
</dbReference>
<dbReference type="PROSITE" id="PS51153">
    <property type="entry name" value="RPW8"/>
    <property type="match status" value="1"/>
</dbReference>
<evidence type="ECO:0000256" key="1">
    <source>
        <dbReference type="ARBA" id="ARBA00008894"/>
    </source>
</evidence>
<dbReference type="InterPro" id="IPR003593">
    <property type="entry name" value="AAA+_ATPase"/>
</dbReference>
<dbReference type="InterPro" id="IPR027417">
    <property type="entry name" value="P-loop_NTPase"/>
</dbReference>
<dbReference type="Gene3D" id="3.80.10.10">
    <property type="entry name" value="Ribonuclease Inhibitor"/>
    <property type="match status" value="1"/>
</dbReference>
<dbReference type="AlphaFoldDB" id="A0A2C9UV27"/>
<dbReference type="Gene3D" id="3.40.50.300">
    <property type="entry name" value="P-loop containing nucleotide triphosphate hydrolases"/>
    <property type="match status" value="1"/>
</dbReference>
<dbReference type="SMART" id="SM00382">
    <property type="entry name" value="AAA"/>
    <property type="match status" value="1"/>
</dbReference>
<dbReference type="OrthoDB" id="2016095at2759"/>